<evidence type="ECO:0000313" key="2">
    <source>
        <dbReference type="Proteomes" id="UP000178764"/>
    </source>
</evidence>
<accession>A0A1F5DPT9</accession>
<evidence type="ECO:0000313" key="1">
    <source>
        <dbReference type="EMBL" id="OGD57187.1"/>
    </source>
</evidence>
<gene>
    <name evidence="1" type="ORF">A2V71_02080</name>
</gene>
<reference evidence="1 2" key="1">
    <citation type="journal article" date="2016" name="Nat. Commun.">
        <title>Thousands of microbial genomes shed light on interconnected biogeochemical processes in an aquifer system.</title>
        <authorList>
            <person name="Anantharaman K."/>
            <person name="Brown C.T."/>
            <person name="Hug L.A."/>
            <person name="Sharon I."/>
            <person name="Castelle C.J."/>
            <person name="Probst A.J."/>
            <person name="Thomas B.C."/>
            <person name="Singh A."/>
            <person name="Wilkins M.J."/>
            <person name="Karaoz U."/>
            <person name="Brodie E.L."/>
            <person name="Williams K.H."/>
            <person name="Hubbard S.S."/>
            <person name="Banfield J.F."/>
        </authorList>
    </citation>
    <scope>NUCLEOTIDE SEQUENCE [LARGE SCALE GENOMIC DNA]</scope>
</reference>
<dbReference type="AlphaFoldDB" id="A0A1F5DPT9"/>
<name>A0A1F5DPT9_9BACT</name>
<sequence length="64" mass="7466">MEYEYKAAILRTDGKTTEEQLNEWVTKHVKDGWEPMGNLSCKGTHHAKVVQTECWSMMLKKPKL</sequence>
<evidence type="ECO:0008006" key="3">
    <source>
        <dbReference type="Google" id="ProtNLM"/>
    </source>
</evidence>
<protein>
    <recommendedName>
        <fullName evidence="3">DUF1737 domain-containing protein</fullName>
    </recommendedName>
</protein>
<organism evidence="1 2">
    <name type="scientific">Candidatus Berkelbacteria bacterium RBG_13_40_8</name>
    <dbReference type="NCBI Taxonomy" id="1797467"/>
    <lineage>
        <taxon>Bacteria</taxon>
        <taxon>Candidatus Berkelbacteria</taxon>
    </lineage>
</organism>
<comment type="caution">
    <text evidence="1">The sequence shown here is derived from an EMBL/GenBank/DDBJ whole genome shotgun (WGS) entry which is preliminary data.</text>
</comment>
<proteinExistence type="predicted"/>
<dbReference type="Proteomes" id="UP000178764">
    <property type="component" value="Unassembled WGS sequence"/>
</dbReference>
<dbReference type="EMBL" id="MEZT01000005">
    <property type="protein sequence ID" value="OGD57187.1"/>
    <property type="molecule type" value="Genomic_DNA"/>
</dbReference>